<dbReference type="EMBL" id="VTPC01090131">
    <property type="protein sequence ID" value="KAF2884791.1"/>
    <property type="molecule type" value="Genomic_DNA"/>
</dbReference>
<dbReference type="AlphaFoldDB" id="A0A8K0G3M6"/>
<accession>A0A8K0G3M6</accession>
<dbReference type="Proteomes" id="UP000801492">
    <property type="component" value="Unassembled WGS sequence"/>
</dbReference>
<comment type="caution">
    <text evidence="1">The sequence shown here is derived from an EMBL/GenBank/DDBJ whole genome shotgun (WGS) entry which is preliminary data.</text>
</comment>
<evidence type="ECO:0000313" key="2">
    <source>
        <dbReference type="Proteomes" id="UP000801492"/>
    </source>
</evidence>
<proteinExistence type="predicted"/>
<evidence type="ECO:0000313" key="1">
    <source>
        <dbReference type="EMBL" id="KAF2884791.1"/>
    </source>
</evidence>
<name>A0A8K0G3M6_IGNLU</name>
<keyword evidence="2" id="KW-1185">Reference proteome</keyword>
<organism evidence="1 2">
    <name type="scientific">Ignelater luminosus</name>
    <name type="common">Cucubano</name>
    <name type="synonym">Pyrophorus luminosus</name>
    <dbReference type="NCBI Taxonomy" id="2038154"/>
    <lineage>
        <taxon>Eukaryota</taxon>
        <taxon>Metazoa</taxon>
        <taxon>Ecdysozoa</taxon>
        <taxon>Arthropoda</taxon>
        <taxon>Hexapoda</taxon>
        <taxon>Insecta</taxon>
        <taxon>Pterygota</taxon>
        <taxon>Neoptera</taxon>
        <taxon>Endopterygota</taxon>
        <taxon>Coleoptera</taxon>
        <taxon>Polyphaga</taxon>
        <taxon>Elateriformia</taxon>
        <taxon>Elateroidea</taxon>
        <taxon>Elateridae</taxon>
        <taxon>Agrypninae</taxon>
        <taxon>Pyrophorini</taxon>
        <taxon>Ignelater</taxon>
    </lineage>
</organism>
<protein>
    <submittedName>
        <fullName evidence="1">Uncharacterized protein</fullName>
    </submittedName>
</protein>
<sequence>MEELKDEVVDTLMCPKLNPTPHSDVPPEFMMMVSYTPYKVDNQDIIADSEEQSAIENRGTLLQRVSNDSGGNQLIIA</sequence>
<reference evidence="1" key="1">
    <citation type="submission" date="2019-08" db="EMBL/GenBank/DDBJ databases">
        <title>The genome of the North American firefly Photinus pyralis.</title>
        <authorList>
            <consortium name="Photinus pyralis genome working group"/>
            <person name="Fallon T.R."/>
            <person name="Sander Lower S.E."/>
            <person name="Weng J.-K."/>
        </authorList>
    </citation>
    <scope>NUCLEOTIDE SEQUENCE</scope>
    <source>
        <strain evidence="1">TRF0915ILg1</strain>
        <tissue evidence="1">Whole body</tissue>
    </source>
</reference>
<gene>
    <name evidence="1" type="ORF">ILUMI_21398</name>
</gene>